<evidence type="ECO:0000256" key="4">
    <source>
        <dbReference type="ARBA" id="ARBA00022723"/>
    </source>
</evidence>
<evidence type="ECO:0000313" key="13">
    <source>
        <dbReference type="Proteomes" id="UP000230088"/>
    </source>
</evidence>
<feature type="domain" description="EngB-type G" evidence="11">
    <location>
        <begin position="22"/>
        <end position="202"/>
    </location>
</feature>
<dbReference type="Proteomes" id="UP000230088">
    <property type="component" value="Unassembled WGS sequence"/>
</dbReference>
<reference evidence="13" key="1">
    <citation type="submission" date="2017-09" db="EMBL/GenBank/DDBJ databases">
        <title>Depth-based differentiation of microbial function through sediment-hosted aquifers and enrichment of novel symbionts in the deep terrestrial subsurface.</title>
        <authorList>
            <person name="Probst A.J."/>
            <person name="Ladd B."/>
            <person name="Jarett J.K."/>
            <person name="Geller-Mcgrath D.E."/>
            <person name="Sieber C.M.K."/>
            <person name="Emerson J.B."/>
            <person name="Anantharaman K."/>
            <person name="Thomas B.C."/>
            <person name="Malmstrom R."/>
            <person name="Stieglmeier M."/>
            <person name="Klingl A."/>
            <person name="Woyke T."/>
            <person name="Ryan C.M."/>
            <person name="Banfield J.F."/>
        </authorList>
    </citation>
    <scope>NUCLEOTIDE SEQUENCE [LARGE SCALE GENOMIC DNA]</scope>
</reference>
<organism evidence="12 13">
    <name type="scientific">Candidatus Nealsonbacteria bacterium CG08_land_8_20_14_0_20_38_20</name>
    <dbReference type="NCBI Taxonomy" id="1974705"/>
    <lineage>
        <taxon>Bacteria</taxon>
        <taxon>Candidatus Nealsoniibacteriota</taxon>
    </lineage>
</organism>
<proteinExistence type="inferred from homology"/>
<dbReference type="InterPro" id="IPR027417">
    <property type="entry name" value="P-loop_NTPase"/>
</dbReference>
<comment type="function">
    <text evidence="10">Necessary for normal cell division and for the maintenance of normal septation.</text>
</comment>
<keyword evidence="3 10" id="KW-0132">Cell division</keyword>
<keyword evidence="8 10" id="KW-0717">Septation</keyword>
<dbReference type="GO" id="GO:0005525">
    <property type="term" value="F:GTP binding"/>
    <property type="evidence" value="ECO:0007669"/>
    <property type="project" value="UniProtKB-UniRule"/>
</dbReference>
<dbReference type="NCBIfam" id="TIGR03598">
    <property type="entry name" value="GTPase_YsxC"/>
    <property type="match status" value="1"/>
</dbReference>
<name>A0A2H0YM97_9BACT</name>
<keyword evidence="4" id="KW-0479">Metal-binding</keyword>
<comment type="similarity">
    <text evidence="2 10">Belongs to the TRAFAC class TrmE-Era-EngA-EngB-Septin-like GTPase superfamily. EngB GTPase family.</text>
</comment>
<dbReference type="InterPro" id="IPR019987">
    <property type="entry name" value="GTP-bd_ribosome_bio_YsxC"/>
</dbReference>
<keyword evidence="5 10" id="KW-0547">Nucleotide-binding</keyword>
<accession>A0A2H0YM97</accession>
<dbReference type="InterPro" id="IPR030393">
    <property type="entry name" value="G_ENGB_dom"/>
</dbReference>
<dbReference type="GO" id="GO:0000917">
    <property type="term" value="P:division septum assembly"/>
    <property type="evidence" value="ECO:0007669"/>
    <property type="project" value="UniProtKB-KW"/>
</dbReference>
<dbReference type="AlphaFoldDB" id="A0A2H0YM97"/>
<evidence type="ECO:0000256" key="6">
    <source>
        <dbReference type="ARBA" id="ARBA00022842"/>
    </source>
</evidence>
<dbReference type="PANTHER" id="PTHR11649">
    <property type="entry name" value="MSS1/TRME-RELATED GTP-BINDING PROTEIN"/>
    <property type="match status" value="1"/>
</dbReference>
<evidence type="ECO:0000256" key="10">
    <source>
        <dbReference type="HAMAP-Rule" id="MF_00321"/>
    </source>
</evidence>
<dbReference type="EMBL" id="PEYD01000017">
    <property type="protein sequence ID" value="PIS39627.1"/>
    <property type="molecule type" value="Genomic_DNA"/>
</dbReference>
<comment type="cofactor">
    <cofactor evidence="1">
        <name>Mg(2+)</name>
        <dbReference type="ChEBI" id="CHEBI:18420"/>
    </cofactor>
</comment>
<protein>
    <recommendedName>
        <fullName evidence="10">Probable GTP-binding protein EngB</fullName>
    </recommendedName>
</protein>
<evidence type="ECO:0000259" key="11">
    <source>
        <dbReference type="PROSITE" id="PS51706"/>
    </source>
</evidence>
<dbReference type="GO" id="GO:0046872">
    <property type="term" value="F:metal ion binding"/>
    <property type="evidence" value="ECO:0007669"/>
    <property type="project" value="UniProtKB-KW"/>
</dbReference>
<keyword evidence="6" id="KW-0460">Magnesium</keyword>
<evidence type="ECO:0000256" key="8">
    <source>
        <dbReference type="ARBA" id="ARBA00023210"/>
    </source>
</evidence>
<gene>
    <name evidence="12" type="primary">ysxC</name>
    <name evidence="10" type="synonym">engB</name>
    <name evidence="12" type="ORF">COT33_00985</name>
</gene>
<dbReference type="PANTHER" id="PTHR11649:SF13">
    <property type="entry name" value="ENGB-TYPE G DOMAIN-CONTAINING PROTEIN"/>
    <property type="match status" value="1"/>
</dbReference>
<evidence type="ECO:0000256" key="7">
    <source>
        <dbReference type="ARBA" id="ARBA00023134"/>
    </source>
</evidence>
<dbReference type="Gene3D" id="3.40.50.300">
    <property type="entry name" value="P-loop containing nucleotide triphosphate hydrolases"/>
    <property type="match status" value="1"/>
</dbReference>
<evidence type="ECO:0000256" key="3">
    <source>
        <dbReference type="ARBA" id="ARBA00022618"/>
    </source>
</evidence>
<evidence type="ECO:0000256" key="1">
    <source>
        <dbReference type="ARBA" id="ARBA00001946"/>
    </source>
</evidence>
<dbReference type="PROSITE" id="PS51706">
    <property type="entry name" value="G_ENGB"/>
    <property type="match status" value="1"/>
</dbReference>
<evidence type="ECO:0000256" key="9">
    <source>
        <dbReference type="ARBA" id="ARBA00023306"/>
    </source>
</evidence>
<sequence>MKILKAEFAKGVIGDDYGMKDNLPHIAFFGRSNAGKSSAINSLVGRKDLVQVSKTPGKTREANFFRINDFFYLVDFPGYGYAKRSMLERNKIIKRIFWYVEFSKARPKAVFLIIDANVGLTAMDRDMIKILEANKHQIVIVANKIDKLAKGAAEKQLSSIQFFISGRNKNLKEARDIPVLRYSAKTNEGKDELTQKIASIVE</sequence>
<dbReference type="Pfam" id="PF01926">
    <property type="entry name" value="MMR_HSR1"/>
    <property type="match status" value="1"/>
</dbReference>
<dbReference type="HAMAP" id="MF_00321">
    <property type="entry name" value="GTPase_EngB"/>
    <property type="match status" value="1"/>
</dbReference>
<keyword evidence="7 10" id="KW-0342">GTP-binding</keyword>
<dbReference type="CDD" id="cd01876">
    <property type="entry name" value="YihA_EngB"/>
    <property type="match status" value="1"/>
</dbReference>
<comment type="caution">
    <text evidence="12">The sequence shown here is derived from an EMBL/GenBank/DDBJ whole genome shotgun (WGS) entry which is preliminary data.</text>
</comment>
<dbReference type="SUPFAM" id="SSF52540">
    <property type="entry name" value="P-loop containing nucleoside triphosphate hydrolases"/>
    <property type="match status" value="1"/>
</dbReference>
<evidence type="ECO:0000313" key="12">
    <source>
        <dbReference type="EMBL" id="PIS39627.1"/>
    </source>
</evidence>
<evidence type="ECO:0000256" key="2">
    <source>
        <dbReference type="ARBA" id="ARBA00009638"/>
    </source>
</evidence>
<dbReference type="InterPro" id="IPR006073">
    <property type="entry name" value="GTP-bd"/>
</dbReference>
<keyword evidence="9 10" id="KW-0131">Cell cycle</keyword>
<evidence type="ECO:0000256" key="5">
    <source>
        <dbReference type="ARBA" id="ARBA00022741"/>
    </source>
</evidence>